<feature type="domain" description="Helicase ATP-binding" evidence="1">
    <location>
        <begin position="408"/>
        <end position="558"/>
    </location>
</feature>
<dbReference type="InterPro" id="IPR011335">
    <property type="entry name" value="Restrct_endonuc-II-like"/>
</dbReference>
<evidence type="ECO:0000313" key="2">
    <source>
        <dbReference type="EMBL" id="KFB69952.1"/>
    </source>
</evidence>
<dbReference type="AlphaFoldDB" id="A0A084Y5F8"/>
<keyword evidence="2" id="KW-0347">Helicase</keyword>
<dbReference type="PANTHER" id="PTHR47396:SF1">
    <property type="entry name" value="ATP-DEPENDENT HELICASE IRC3-RELATED"/>
    <property type="match status" value="1"/>
</dbReference>
<dbReference type="CDD" id="cd17926">
    <property type="entry name" value="DEXHc_RE"/>
    <property type="match status" value="1"/>
</dbReference>
<dbReference type="PROSITE" id="PS51192">
    <property type="entry name" value="HELICASE_ATP_BIND_1"/>
    <property type="match status" value="1"/>
</dbReference>
<dbReference type="SUPFAM" id="SSF52540">
    <property type="entry name" value="P-loop containing nucleoside triphosphate hydrolases"/>
    <property type="match status" value="2"/>
</dbReference>
<dbReference type="CDD" id="cd18785">
    <property type="entry name" value="SF2_C"/>
    <property type="match status" value="1"/>
</dbReference>
<evidence type="ECO:0000313" key="3">
    <source>
        <dbReference type="Proteomes" id="UP000019812"/>
    </source>
</evidence>
<proteinExistence type="predicted"/>
<dbReference type="SMART" id="SM00487">
    <property type="entry name" value="DEXDc"/>
    <property type="match status" value="1"/>
</dbReference>
<dbReference type="GO" id="GO:0016787">
    <property type="term" value="F:hydrolase activity"/>
    <property type="evidence" value="ECO:0007669"/>
    <property type="project" value="InterPro"/>
</dbReference>
<dbReference type="GO" id="GO:0003677">
    <property type="term" value="F:DNA binding"/>
    <property type="evidence" value="ECO:0007669"/>
    <property type="project" value="InterPro"/>
</dbReference>
<reference evidence="2 3" key="1">
    <citation type="submission" date="2014-07" db="EMBL/GenBank/DDBJ databases">
        <title>Expanding our view of genomic diversity in Candidatus Accumulibacter clades.</title>
        <authorList>
            <person name="Skennerton C.T."/>
            <person name="Barr J.J."/>
            <person name="Slater F.R."/>
            <person name="Bond P.L."/>
            <person name="Tyson G.W."/>
        </authorList>
    </citation>
    <scope>NUCLEOTIDE SEQUENCE [LARGE SCALE GENOMIC DNA]</scope>
    <source>
        <strain evidence="3">SK-01</strain>
    </source>
</reference>
<dbReference type="PANTHER" id="PTHR47396">
    <property type="entry name" value="TYPE I RESTRICTION ENZYME ECOKI R PROTEIN"/>
    <property type="match status" value="1"/>
</dbReference>
<dbReference type="InterPro" id="IPR006935">
    <property type="entry name" value="Helicase/UvrB_N"/>
</dbReference>
<dbReference type="RefSeq" id="WP_273702854.1">
    <property type="nucleotide sequence ID" value="NZ_JDSS02000006.1"/>
</dbReference>
<dbReference type="SUPFAM" id="SSF52980">
    <property type="entry name" value="Restriction endonuclease-like"/>
    <property type="match status" value="1"/>
</dbReference>
<dbReference type="Pfam" id="PF04851">
    <property type="entry name" value="ResIII"/>
    <property type="match status" value="1"/>
</dbReference>
<protein>
    <submittedName>
        <fullName evidence="2">UvsW helicase</fullName>
    </submittedName>
</protein>
<dbReference type="Pfam" id="PF04480">
    <property type="entry name" value="DUF559"/>
    <property type="match status" value="1"/>
</dbReference>
<dbReference type="InterPro" id="IPR014001">
    <property type="entry name" value="Helicase_ATP-bd"/>
</dbReference>
<dbReference type="Gene3D" id="3.40.50.300">
    <property type="entry name" value="P-loop containing nucleotide triphosphate hydrolases"/>
    <property type="match status" value="2"/>
</dbReference>
<organism evidence="2 3">
    <name type="scientific">Candidatus Accumulibacter vicinus</name>
    <dbReference type="NCBI Taxonomy" id="2954382"/>
    <lineage>
        <taxon>Bacteria</taxon>
        <taxon>Pseudomonadati</taxon>
        <taxon>Pseudomonadota</taxon>
        <taxon>Betaproteobacteria</taxon>
        <taxon>Candidatus Accumulibacter</taxon>
    </lineage>
</organism>
<dbReference type="InterPro" id="IPR054347">
    <property type="entry name" value="TOTE_primase"/>
</dbReference>
<sequence length="947" mass="105528">MNADAVVSRDSPPAAKIALFRSLFRGRDDVYPRRFESRRTGRSGYSPACANEWARGLCDKPAVRCPECPNRRFLPFTDETVRQHLAGQDKAGDEFVIGVYPMLLDETCFFLAVDFDKEGWQEDIAAVRETCHRMGLPAAVERSRSGNGAHLWLFFDAAIPAVLARKLGAHILTETMEQRPDIGLDSYDRLFPNQDTLPRGGFGNLIALPLQKRARDDGHSVFVDDRLLPWPDQWAFLSSVRKIARAEAETIVGAADKRGRVIGVHLPLLDEDNEEPWALPASRRRAQSLIVGPLPERLEVVLGNEIYIAREGLPAALRNRLLRLAAFQNPEFYRAQAMRLPTFGKPRIICCAAEHPLHIGLPRGCLDEIRDLLAGLGIECVLRDERNAGTPLSASFRGSLRPEQQVAAEALAGHDQGVLAATTAFGKTVVAAWLIAKRGVSTLVLVHRQQLLEQWVERLSTFLEWPAAAIGRIGGGRRKPNGKLDVALIQSLVRHGAVDDRVGQYGHLVFDECHHLPASSFEQLARRARARYVLGLSATVIRKDGHHPIIFMQCGPVRHRVRAREQAAGRPFSHNVWVRPTAFRQLTADDPDVRVQFHDLYAALIADESRNRLITDDVAEAVRAGRSPVVLTERTDHLEKLAEQLSPLVRHLVVLRGGMGRKPLQGALDRLAAIPEDEERVVLATGGYLGEGFDDARLDTLFLTLPVSWRGTIAQYAGRLHRLHDHKREVRIYDYADLNVPMLARMFDRRCAGYEAVGYSILLPASAVPGWPPEVPLPVEPEWKRDYAASVQRLIRDGVDVPLGNLFVHATRVFEPGAQGADRARSASEAFLYRRLETLPETAGRFVLNSDLPIPFDERGGMEVDLLSTETRVAVEVDGAQHLGDREAYRRDRRKDALLQENGYLVLRFLAEDVGKHLDDVLDTILRAMVHRPPTSWADTPSSVPGG</sequence>
<keyword evidence="2" id="KW-0547">Nucleotide-binding</keyword>
<keyword evidence="2" id="KW-0378">Hydrolase</keyword>
<comment type="caution">
    <text evidence="2">The sequence shown here is derived from an EMBL/GenBank/DDBJ whole genome shotgun (WGS) entry which is preliminary data.</text>
</comment>
<evidence type="ECO:0000259" key="1">
    <source>
        <dbReference type="PROSITE" id="PS51192"/>
    </source>
</evidence>
<dbReference type="Gene3D" id="3.40.960.10">
    <property type="entry name" value="VSR Endonuclease"/>
    <property type="match status" value="1"/>
</dbReference>
<dbReference type="Pfam" id="PF22548">
    <property type="entry name" value="AEP-TOTE"/>
    <property type="match status" value="1"/>
</dbReference>
<dbReference type="GO" id="GO:0005524">
    <property type="term" value="F:ATP binding"/>
    <property type="evidence" value="ECO:0007669"/>
    <property type="project" value="InterPro"/>
</dbReference>
<dbReference type="InterPro" id="IPR007569">
    <property type="entry name" value="DUF559"/>
</dbReference>
<dbReference type="STRING" id="1457154.CAPSK01_000348"/>
<keyword evidence="2" id="KW-0067">ATP-binding</keyword>
<dbReference type="GO" id="GO:0005829">
    <property type="term" value="C:cytosol"/>
    <property type="evidence" value="ECO:0007669"/>
    <property type="project" value="TreeGrafter"/>
</dbReference>
<dbReference type="GO" id="GO:0004386">
    <property type="term" value="F:helicase activity"/>
    <property type="evidence" value="ECO:0007669"/>
    <property type="project" value="UniProtKB-KW"/>
</dbReference>
<name>A0A084Y5F8_9PROT</name>
<dbReference type="Proteomes" id="UP000019812">
    <property type="component" value="Unassembled WGS sequence"/>
</dbReference>
<dbReference type="InterPro" id="IPR027417">
    <property type="entry name" value="P-loop_NTPase"/>
</dbReference>
<accession>A0A084Y5F8</accession>
<dbReference type="InterPro" id="IPR050742">
    <property type="entry name" value="Helicase_Restrict-Modif_Enz"/>
</dbReference>
<gene>
    <name evidence="2" type="ORF">CAPSK01_000348</name>
</gene>
<dbReference type="EMBL" id="JDSS02000006">
    <property type="protein sequence ID" value="KFB69952.1"/>
    <property type="molecule type" value="Genomic_DNA"/>
</dbReference>